<dbReference type="GO" id="GO:0071555">
    <property type="term" value="P:cell wall organization"/>
    <property type="evidence" value="ECO:0007669"/>
    <property type="project" value="UniProtKB-KW"/>
</dbReference>
<dbReference type="Proteomes" id="UP000017747">
    <property type="component" value="Unassembled WGS sequence"/>
</dbReference>
<evidence type="ECO:0000256" key="10">
    <source>
        <dbReference type="ARBA" id="ARBA00022989"/>
    </source>
</evidence>
<comment type="function">
    <text evidence="17">Catalyzes the dephosphorylation of undecaprenyl diphosphate (UPP). Confers resistance to bacitracin.</text>
</comment>
<reference evidence="18 19" key="1">
    <citation type="journal article" date="2014" name="Genome Announc.">
        <title>Genome Sequence of Youngiibacter fragilis, the Type Strain of the Genus Youngiibacter.</title>
        <authorList>
            <person name="Wawrik C.B."/>
            <person name="Callaghan A.V."/>
            <person name="Stamps B.W."/>
            <person name="Wawrik B."/>
        </authorList>
    </citation>
    <scope>NUCLEOTIDE SEQUENCE [LARGE SCALE GENOMIC DNA]</scope>
    <source>
        <strain evidence="18 19">232.1</strain>
    </source>
</reference>
<evidence type="ECO:0000256" key="2">
    <source>
        <dbReference type="ARBA" id="ARBA00010621"/>
    </source>
</evidence>
<evidence type="ECO:0000256" key="16">
    <source>
        <dbReference type="ARBA" id="ARBA00047594"/>
    </source>
</evidence>
<gene>
    <name evidence="17" type="primary">uppP</name>
    <name evidence="18" type="ORF">T472_0200030</name>
</gene>
<dbReference type="OrthoDB" id="9808289at2"/>
<feature type="transmembrane region" description="Helical" evidence="17">
    <location>
        <begin position="241"/>
        <end position="263"/>
    </location>
</feature>
<dbReference type="STRING" id="994573.T472_0200030"/>
<feature type="transmembrane region" description="Helical" evidence="17">
    <location>
        <begin position="194"/>
        <end position="221"/>
    </location>
</feature>
<feature type="transmembrane region" description="Helical" evidence="17">
    <location>
        <begin position="20"/>
        <end position="41"/>
    </location>
</feature>
<name>V7I9S9_9CLOT</name>
<dbReference type="GO" id="GO:0046677">
    <property type="term" value="P:response to antibiotic"/>
    <property type="evidence" value="ECO:0007669"/>
    <property type="project" value="UniProtKB-UniRule"/>
</dbReference>
<evidence type="ECO:0000313" key="18">
    <source>
        <dbReference type="EMBL" id="ETA82613.1"/>
    </source>
</evidence>
<feature type="transmembrane region" description="Helical" evidence="17">
    <location>
        <begin position="275"/>
        <end position="294"/>
    </location>
</feature>
<dbReference type="EMBL" id="AXUN02000001">
    <property type="protein sequence ID" value="ETA82613.1"/>
    <property type="molecule type" value="Genomic_DNA"/>
</dbReference>
<keyword evidence="11 17" id="KW-0472">Membrane</keyword>
<keyword evidence="19" id="KW-1185">Reference proteome</keyword>
<keyword evidence="13 17" id="KW-0961">Cell wall biogenesis/degradation</keyword>
<sequence length="296" mass="32475">MGSLQDYNVRSEIPEVFMDIYFIFKAVVIAIVEGITEFLPVSSTGHMIIVGDLIGFPETEFTKMFNVVIQLGAILAIVVLYFNKLMGLLISLLRGERRGIAFTKALVIGVIPAGILGVLFEDIIDKYLFKPIPVIIGLFVGAVLLIVVENRFRRKAKTHDVEDITPMQALKVGLFQCLAMWPGMSRSSSTIMGGWISGLSSSVAAEFSFFLAIPIMLGASLLKLVKFQMEFGLGSLQSTELVSFGLGFVVAFVVALICVKGFVGFVKRRPMRVFAVYRIAISIILVLLAAFKVVSF</sequence>
<keyword evidence="8 17" id="KW-0133">Cell shape</keyword>
<accession>V7I9S9</accession>
<keyword evidence="5 17" id="KW-1003">Cell membrane</keyword>
<organism evidence="18 19">
    <name type="scientific">Youngiibacter fragilis 232.1</name>
    <dbReference type="NCBI Taxonomy" id="994573"/>
    <lineage>
        <taxon>Bacteria</taxon>
        <taxon>Bacillati</taxon>
        <taxon>Bacillota</taxon>
        <taxon>Clostridia</taxon>
        <taxon>Eubacteriales</taxon>
        <taxon>Clostridiaceae</taxon>
        <taxon>Youngiibacter</taxon>
    </lineage>
</organism>
<dbReference type="AlphaFoldDB" id="V7I9S9"/>
<dbReference type="GO" id="GO:0005886">
    <property type="term" value="C:plasma membrane"/>
    <property type="evidence" value="ECO:0007669"/>
    <property type="project" value="UniProtKB-SubCell"/>
</dbReference>
<comment type="similarity">
    <text evidence="2 17">Belongs to the UppP family.</text>
</comment>
<comment type="catalytic activity">
    <reaction evidence="16 17">
        <text>di-trans,octa-cis-undecaprenyl diphosphate + H2O = di-trans,octa-cis-undecaprenyl phosphate + phosphate + H(+)</text>
        <dbReference type="Rhea" id="RHEA:28094"/>
        <dbReference type="ChEBI" id="CHEBI:15377"/>
        <dbReference type="ChEBI" id="CHEBI:15378"/>
        <dbReference type="ChEBI" id="CHEBI:43474"/>
        <dbReference type="ChEBI" id="CHEBI:58405"/>
        <dbReference type="ChEBI" id="CHEBI:60392"/>
        <dbReference type="EC" id="3.6.1.27"/>
    </reaction>
</comment>
<dbReference type="eggNOG" id="COG1968">
    <property type="taxonomic scope" value="Bacteria"/>
</dbReference>
<evidence type="ECO:0000256" key="13">
    <source>
        <dbReference type="ARBA" id="ARBA00023316"/>
    </source>
</evidence>
<dbReference type="PATRIC" id="fig|994573.3.peg.6"/>
<evidence type="ECO:0000256" key="15">
    <source>
        <dbReference type="ARBA" id="ARBA00032932"/>
    </source>
</evidence>
<dbReference type="NCBIfam" id="TIGR00753">
    <property type="entry name" value="undec_PP_bacA"/>
    <property type="match status" value="1"/>
</dbReference>
<keyword evidence="12 17" id="KW-0046">Antibiotic resistance</keyword>
<dbReference type="InterPro" id="IPR003824">
    <property type="entry name" value="UppP"/>
</dbReference>
<comment type="miscellaneous">
    <text evidence="17">Bacitracin is thought to be involved in the inhibition of peptidoglycan synthesis by sequestering undecaprenyl diphosphate, thereby reducing the pool of lipid carrier available.</text>
</comment>
<evidence type="ECO:0000256" key="17">
    <source>
        <dbReference type="HAMAP-Rule" id="MF_01006"/>
    </source>
</evidence>
<dbReference type="GO" id="GO:0050380">
    <property type="term" value="F:undecaprenyl-diphosphatase activity"/>
    <property type="evidence" value="ECO:0007669"/>
    <property type="project" value="UniProtKB-UniRule"/>
</dbReference>
<dbReference type="PANTHER" id="PTHR30622:SF3">
    <property type="entry name" value="UNDECAPRENYL-DIPHOSPHATASE"/>
    <property type="match status" value="1"/>
</dbReference>
<dbReference type="NCBIfam" id="NF001390">
    <property type="entry name" value="PRK00281.1-4"/>
    <property type="match status" value="1"/>
</dbReference>
<dbReference type="GO" id="GO:0009252">
    <property type="term" value="P:peptidoglycan biosynthetic process"/>
    <property type="evidence" value="ECO:0007669"/>
    <property type="project" value="UniProtKB-KW"/>
</dbReference>
<evidence type="ECO:0000313" key="19">
    <source>
        <dbReference type="Proteomes" id="UP000017747"/>
    </source>
</evidence>
<dbReference type="EC" id="3.6.1.27" evidence="3 17"/>
<evidence type="ECO:0000256" key="9">
    <source>
        <dbReference type="ARBA" id="ARBA00022984"/>
    </source>
</evidence>
<comment type="caution">
    <text evidence="18">The sequence shown here is derived from an EMBL/GenBank/DDBJ whole genome shotgun (WGS) entry which is preliminary data.</text>
</comment>
<feature type="transmembrane region" description="Helical" evidence="17">
    <location>
        <begin position="61"/>
        <end position="82"/>
    </location>
</feature>
<evidence type="ECO:0000256" key="14">
    <source>
        <dbReference type="ARBA" id="ARBA00032707"/>
    </source>
</evidence>
<dbReference type="HAMAP" id="MF_01006">
    <property type="entry name" value="Undec_diphosphatase"/>
    <property type="match status" value="1"/>
</dbReference>
<proteinExistence type="inferred from homology"/>
<keyword evidence="9 17" id="KW-0573">Peptidoglycan synthesis</keyword>
<dbReference type="PANTHER" id="PTHR30622">
    <property type="entry name" value="UNDECAPRENYL-DIPHOSPHATASE"/>
    <property type="match status" value="1"/>
</dbReference>
<feature type="transmembrane region" description="Helical" evidence="17">
    <location>
        <begin position="132"/>
        <end position="148"/>
    </location>
</feature>
<dbReference type="NCBIfam" id="NF001389">
    <property type="entry name" value="PRK00281.1-2"/>
    <property type="match status" value="1"/>
</dbReference>
<comment type="subcellular location">
    <subcellularLocation>
        <location evidence="1 17">Cell membrane</location>
        <topology evidence="1 17">Multi-pass membrane protein</topology>
    </subcellularLocation>
</comment>
<dbReference type="GO" id="GO:0008360">
    <property type="term" value="P:regulation of cell shape"/>
    <property type="evidence" value="ECO:0007669"/>
    <property type="project" value="UniProtKB-KW"/>
</dbReference>
<evidence type="ECO:0000256" key="3">
    <source>
        <dbReference type="ARBA" id="ARBA00012374"/>
    </source>
</evidence>
<feature type="transmembrane region" description="Helical" evidence="17">
    <location>
        <begin position="102"/>
        <end position="120"/>
    </location>
</feature>
<evidence type="ECO:0000256" key="11">
    <source>
        <dbReference type="ARBA" id="ARBA00023136"/>
    </source>
</evidence>
<keyword evidence="6 17" id="KW-0812">Transmembrane</keyword>
<evidence type="ECO:0000256" key="4">
    <source>
        <dbReference type="ARBA" id="ARBA00021581"/>
    </source>
</evidence>
<protein>
    <recommendedName>
        <fullName evidence="4 17">Undecaprenyl-diphosphatase</fullName>
        <ecNumber evidence="3 17">3.6.1.27</ecNumber>
    </recommendedName>
    <alternativeName>
        <fullName evidence="15 17">Bacitracin resistance protein</fullName>
    </alternativeName>
    <alternativeName>
        <fullName evidence="14 17">Undecaprenyl pyrophosphate phosphatase</fullName>
    </alternativeName>
</protein>
<dbReference type="Pfam" id="PF02673">
    <property type="entry name" value="BacA"/>
    <property type="match status" value="1"/>
</dbReference>
<keyword evidence="7 17" id="KW-0378">Hydrolase</keyword>
<evidence type="ECO:0000256" key="1">
    <source>
        <dbReference type="ARBA" id="ARBA00004651"/>
    </source>
</evidence>
<evidence type="ECO:0000256" key="7">
    <source>
        <dbReference type="ARBA" id="ARBA00022801"/>
    </source>
</evidence>
<keyword evidence="10 17" id="KW-1133">Transmembrane helix</keyword>
<evidence type="ECO:0000256" key="5">
    <source>
        <dbReference type="ARBA" id="ARBA00022475"/>
    </source>
</evidence>
<evidence type="ECO:0000256" key="12">
    <source>
        <dbReference type="ARBA" id="ARBA00023251"/>
    </source>
</evidence>
<evidence type="ECO:0000256" key="8">
    <source>
        <dbReference type="ARBA" id="ARBA00022960"/>
    </source>
</evidence>
<evidence type="ECO:0000256" key="6">
    <source>
        <dbReference type="ARBA" id="ARBA00022692"/>
    </source>
</evidence>